<evidence type="ECO:0000256" key="1">
    <source>
        <dbReference type="ARBA" id="ARBA00005189"/>
    </source>
</evidence>
<dbReference type="GO" id="GO:0016746">
    <property type="term" value="F:acyltransferase activity"/>
    <property type="evidence" value="ECO:0007669"/>
    <property type="project" value="UniProtKB-KW"/>
</dbReference>
<dbReference type="RefSeq" id="WP_344914673.1">
    <property type="nucleotide sequence ID" value="NZ_BAABAQ010000001.1"/>
</dbReference>
<keyword evidence="2" id="KW-0444">Lipid biosynthesis</keyword>
<dbReference type="EMBL" id="BAABAQ010000001">
    <property type="protein sequence ID" value="GAA4181509.1"/>
    <property type="molecule type" value="Genomic_DNA"/>
</dbReference>
<evidence type="ECO:0000256" key="3">
    <source>
        <dbReference type="ARBA" id="ARBA00022679"/>
    </source>
</evidence>
<feature type="transmembrane region" description="Helical" evidence="6">
    <location>
        <begin position="29"/>
        <end position="49"/>
    </location>
</feature>
<keyword evidence="6" id="KW-1133">Transmembrane helix</keyword>
<accession>A0ABP8AC04</accession>
<evidence type="ECO:0000256" key="4">
    <source>
        <dbReference type="ARBA" id="ARBA00023098"/>
    </source>
</evidence>
<reference evidence="9" key="1">
    <citation type="journal article" date="2019" name="Int. J. Syst. Evol. Microbiol.">
        <title>The Global Catalogue of Microorganisms (GCM) 10K type strain sequencing project: providing services to taxonomists for standard genome sequencing and annotation.</title>
        <authorList>
            <consortium name="The Broad Institute Genomics Platform"/>
            <consortium name="The Broad Institute Genome Sequencing Center for Infectious Disease"/>
            <person name="Wu L."/>
            <person name="Ma J."/>
        </authorList>
    </citation>
    <scope>NUCLEOTIDE SEQUENCE [LARGE SCALE GENOMIC DNA]</scope>
    <source>
        <strain evidence="9">JCM 17388</strain>
    </source>
</reference>
<sequence>MSPWVPVAPCTPATCLFPPGSRATGPRRALRLVAAVLVVLAGVALALAARGLGTTGRIRLTSAWSRLVLRAVGVRVEVRRGFAFMAGSVSGSRPVVDGPSGAAPLIVANHVSWLDPLVMAAVLPCRVLAKHEVRAWPVVGLLAAGAGVLFIDRERLFALPKAVGGVAEALADGHPVGAFPEGTTWCGRGMGSFRPAVFQAALDAGAPVRPVAIRYLEGEDGLASGPAYVGDDLLWASIRRVVAVRRLTVEVTMLPVVRGRDRRELAWAAESSVASVLVAGAAHGLPVAA</sequence>
<evidence type="ECO:0000313" key="9">
    <source>
        <dbReference type="Proteomes" id="UP001501251"/>
    </source>
</evidence>
<dbReference type="PANTHER" id="PTHR10434">
    <property type="entry name" value="1-ACYL-SN-GLYCEROL-3-PHOSPHATE ACYLTRANSFERASE"/>
    <property type="match status" value="1"/>
</dbReference>
<organism evidence="8 9">
    <name type="scientific">Streptosporangium oxazolinicum</name>
    <dbReference type="NCBI Taxonomy" id="909287"/>
    <lineage>
        <taxon>Bacteria</taxon>
        <taxon>Bacillati</taxon>
        <taxon>Actinomycetota</taxon>
        <taxon>Actinomycetes</taxon>
        <taxon>Streptosporangiales</taxon>
        <taxon>Streptosporangiaceae</taxon>
        <taxon>Streptosporangium</taxon>
    </lineage>
</organism>
<gene>
    <name evidence="8" type="ORF">GCM10022252_06020</name>
</gene>
<evidence type="ECO:0000256" key="5">
    <source>
        <dbReference type="ARBA" id="ARBA00023315"/>
    </source>
</evidence>
<comment type="caution">
    <text evidence="8">The sequence shown here is derived from an EMBL/GenBank/DDBJ whole genome shotgun (WGS) entry which is preliminary data.</text>
</comment>
<evidence type="ECO:0000313" key="8">
    <source>
        <dbReference type="EMBL" id="GAA4181509.1"/>
    </source>
</evidence>
<keyword evidence="4" id="KW-0443">Lipid metabolism</keyword>
<protein>
    <submittedName>
        <fullName evidence="8">Lysophospholipid acyltransferase family protein</fullName>
    </submittedName>
</protein>
<dbReference type="PANTHER" id="PTHR10434:SF64">
    <property type="entry name" value="1-ACYL-SN-GLYCEROL-3-PHOSPHATE ACYLTRANSFERASE-RELATED"/>
    <property type="match status" value="1"/>
</dbReference>
<dbReference type="CDD" id="cd07989">
    <property type="entry name" value="LPLAT_AGPAT-like"/>
    <property type="match status" value="1"/>
</dbReference>
<dbReference type="InterPro" id="IPR002123">
    <property type="entry name" value="Plipid/glycerol_acylTrfase"/>
</dbReference>
<comment type="pathway">
    <text evidence="1">Lipid metabolism.</text>
</comment>
<dbReference type="SMART" id="SM00563">
    <property type="entry name" value="PlsC"/>
    <property type="match status" value="1"/>
</dbReference>
<evidence type="ECO:0000256" key="6">
    <source>
        <dbReference type="SAM" id="Phobius"/>
    </source>
</evidence>
<keyword evidence="5 8" id="KW-0012">Acyltransferase</keyword>
<proteinExistence type="predicted"/>
<name>A0ABP8AC04_9ACTN</name>
<evidence type="ECO:0000256" key="2">
    <source>
        <dbReference type="ARBA" id="ARBA00022516"/>
    </source>
</evidence>
<evidence type="ECO:0000259" key="7">
    <source>
        <dbReference type="SMART" id="SM00563"/>
    </source>
</evidence>
<keyword evidence="3" id="KW-0808">Transferase</keyword>
<dbReference type="Pfam" id="PF01553">
    <property type="entry name" value="Acyltransferase"/>
    <property type="match status" value="1"/>
</dbReference>
<dbReference type="Proteomes" id="UP001501251">
    <property type="component" value="Unassembled WGS sequence"/>
</dbReference>
<feature type="domain" description="Phospholipid/glycerol acyltransferase" evidence="7">
    <location>
        <begin position="104"/>
        <end position="216"/>
    </location>
</feature>
<dbReference type="SUPFAM" id="SSF69593">
    <property type="entry name" value="Glycerol-3-phosphate (1)-acyltransferase"/>
    <property type="match status" value="1"/>
</dbReference>
<keyword evidence="9" id="KW-1185">Reference proteome</keyword>
<keyword evidence="6" id="KW-0812">Transmembrane</keyword>
<keyword evidence="6" id="KW-0472">Membrane</keyword>